<accession>A0A8C9NFG7</accession>
<proteinExistence type="predicted"/>
<dbReference type="AlphaFoldDB" id="A0A8C9NFG7"/>
<organism evidence="1 2">
    <name type="scientific">Serinus canaria</name>
    <name type="common">Island canary</name>
    <name type="synonym">Fringilla canaria</name>
    <dbReference type="NCBI Taxonomy" id="9135"/>
    <lineage>
        <taxon>Eukaryota</taxon>
        <taxon>Metazoa</taxon>
        <taxon>Chordata</taxon>
        <taxon>Craniata</taxon>
        <taxon>Vertebrata</taxon>
        <taxon>Euteleostomi</taxon>
        <taxon>Archelosauria</taxon>
        <taxon>Archosauria</taxon>
        <taxon>Dinosauria</taxon>
        <taxon>Saurischia</taxon>
        <taxon>Theropoda</taxon>
        <taxon>Coelurosauria</taxon>
        <taxon>Aves</taxon>
        <taxon>Neognathae</taxon>
        <taxon>Neoaves</taxon>
        <taxon>Telluraves</taxon>
        <taxon>Australaves</taxon>
        <taxon>Passeriformes</taxon>
        <taxon>Passeroidea</taxon>
        <taxon>Fringillidae</taxon>
        <taxon>Carduelinae</taxon>
        <taxon>Serinus</taxon>
    </lineage>
</organism>
<reference evidence="1" key="1">
    <citation type="submission" date="2025-08" db="UniProtKB">
        <authorList>
            <consortium name="Ensembl"/>
        </authorList>
    </citation>
    <scope>IDENTIFICATION</scope>
</reference>
<dbReference type="Proteomes" id="UP000694409">
    <property type="component" value="Unassembled WGS sequence"/>
</dbReference>
<keyword evidence="2" id="KW-1185">Reference proteome</keyword>
<evidence type="ECO:0000313" key="1">
    <source>
        <dbReference type="Ensembl" id="ENSSCAP00000016390.1"/>
    </source>
</evidence>
<sequence>MAQFGGQKNPPWATQFTATAVSQPANVCTNGNFCSACGSKRRKMNEPLSQDTAAKLVNCI</sequence>
<evidence type="ECO:0000313" key="2">
    <source>
        <dbReference type="Proteomes" id="UP000694409"/>
    </source>
</evidence>
<name>A0A8C9NFG7_SERCA</name>
<protein>
    <submittedName>
        <fullName evidence="1">Uncharacterized protein</fullName>
    </submittedName>
</protein>
<dbReference type="Ensembl" id="ENSSCAT00000018367.1">
    <property type="protein sequence ID" value="ENSSCAP00000016390.1"/>
    <property type="gene ID" value="ENSSCAG00000011990.1"/>
</dbReference>
<reference evidence="1" key="2">
    <citation type="submission" date="2025-09" db="UniProtKB">
        <authorList>
            <consortium name="Ensembl"/>
        </authorList>
    </citation>
    <scope>IDENTIFICATION</scope>
</reference>